<dbReference type="InterPro" id="IPR009014">
    <property type="entry name" value="Transketo_C/PFOR_II"/>
</dbReference>
<dbReference type="SMART" id="SM00861">
    <property type="entry name" value="Transket_pyr"/>
    <property type="match status" value="1"/>
</dbReference>
<dbReference type="Proteomes" id="UP000009047">
    <property type="component" value="Chromosome"/>
</dbReference>
<reference evidence="2 3" key="1">
    <citation type="journal article" date="2010" name="Stand. Genomic Sci.">
        <title>Complete genome sequence of Desulfarculus baarsii type strain (2st14).</title>
        <authorList>
            <person name="Sun H."/>
            <person name="Spring S."/>
            <person name="Lapidus A."/>
            <person name="Davenport K."/>
            <person name="Del Rio T.G."/>
            <person name="Tice H."/>
            <person name="Nolan M."/>
            <person name="Copeland A."/>
            <person name="Cheng J.F."/>
            <person name="Lucas S."/>
            <person name="Tapia R."/>
            <person name="Goodwin L."/>
            <person name="Pitluck S."/>
            <person name="Ivanova N."/>
            <person name="Pagani I."/>
            <person name="Mavromatis K."/>
            <person name="Ovchinnikova G."/>
            <person name="Pati A."/>
            <person name="Chen A."/>
            <person name="Palaniappan K."/>
            <person name="Hauser L."/>
            <person name="Chang Y.J."/>
            <person name="Jeffries C.D."/>
            <person name="Detter J.C."/>
            <person name="Han C."/>
            <person name="Rohde M."/>
            <person name="Brambilla E."/>
            <person name="Goker M."/>
            <person name="Woyke T."/>
            <person name="Bristow J."/>
            <person name="Eisen J.A."/>
            <person name="Markowitz V."/>
            <person name="Hugenholtz P."/>
            <person name="Kyrpides N.C."/>
            <person name="Klenk H.P."/>
            <person name="Land M."/>
        </authorList>
    </citation>
    <scope>NUCLEOTIDE SEQUENCE [LARGE SCALE GENOMIC DNA]</scope>
    <source>
        <strain evidence="3">ATCC 33931 / DSM 2075 / LMG 7858 / VKM B-1802 / 2st14</strain>
    </source>
</reference>
<dbReference type="STRING" id="644282.Deba_2160"/>
<dbReference type="OrthoDB" id="9803371at2"/>
<feature type="domain" description="Transketolase-like pyrimidine-binding" evidence="1">
    <location>
        <begin position="1"/>
        <end position="156"/>
    </location>
</feature>
<dbReference type="InterPro" id="IPR005475">
    <property type="entry name" value="Transketolase-like_Pyr-bd"/>
</dbReference>
<dbReference type="Pfam" id="PF02779">
    <property type="entry name" value="Transket_pyr"/>
    <property type="match status" value="1"/>
</dbReference>
<dbReference type="CDD" id="cd07033">
    <property type="entry name" value="TPP_PYR_DXS_TK_like"/>
    <property type="match status" value="1"/>
</dbReference>
<evidence type="ECO:0000259" key="1">
    <source>
        <dbReference type="SMART" id="SM00861"/>
    </source>
</evidence>
<dbReference type="KEGG" id="dbr:Deba_2160"/>
<dbReference type="EMBL" id="CP002085">
    <property type="protein sequence ID" value="ADK85525.1"/>
    <property type="molecule type" value="Genomic_DNA"/>
</dbReference>
<protein>
    <submittedName>
        <fullName evidence="2">Transketolase central region</fullName>
    </submittedName>
</protein>
<dbReference type="HOGENOM" id="CLU_009227_1_1_7"/>
<proteinExistence type="predicted"/>
<dbReference type="PANTHER" id="PTHR43825:SF5">
    <property type="entry name" value="HYPOTHETICAL TRANSKETOLASE FAMILY PROTEIN"/>
    <property type="match status" value="1"/>
</dbReference>
<evidence type="ECO:0000313" key="2">
    <source>
        <dbReference type="EMBL" id="ADK85525.1"/>
    </source>
</evidence>
<dbReference type="InterPro" id="IPR051157">
    <property type="entry name" value="PDH/Transketolase"/>
</dbReference>
<dbReference type="Gene3D" id="3.40.50.970">
    <property type="match status" value="1"/>
</dbReference>
<dbReference type="eggNOG" id="COG3958">
    <property type="taxonomic scope" value="Bacteria"/>
</dbReference>
<sequence>MRDSFARAVIARHGRKPTFFLTGDLGFMALEGVREALGDFFINCGVAEQNMVSVAAGLARGGFSVYVYSIAPFCYARPFEQIRNDLGGLPVCLVGNGGGFGYGVMGPSHHALEDCSAMSCLGLRVLVPAFDDDIPAMLESVNSPTYLRLGRDERPSGSQAPGYAPWRPLLEGRAGVLVALGPLAGLAWGCLARFEPAARPSLWAVTEFPLEPLPEPLCEAIAKGQPLGVLEEHVAHGGLGMQLTHCLASRGVWPRRFVHRHALRYPSGTYGSQGFHRAECGLDAAGLEDMIARMSA</sequence>
<dbReference type="PANTHER" id="PTHR43825">
    <property type="entry name" value="PYRUVATE DEHYDROGENASE E1 COMPONENT"/>
    <property type="match status" value="1"/>
</dbReference>
<name>E1QIY2_DESB2</name>
<dbReference type="InterPro" id="IPR029061">
    <property type="entry name" value="THDP-binding"/>
</dbReference>
<gene>
    <name evidence="2" type="ordered locus">Deba_2160</name>
</gene>
<keyword evidence="3" id="KW-1185">Reference proteome</keyword>
<dbReference type="Gene3D" id="3.40.50.920">
    <property type="match status" value="1"/>
</dbReference>
<dbReference type="SUPFAM" id="SSF52518">
    <property type="entry name" value="Thiamin diphosphate-binding fold (THDP-binding)"/>
    <property type="match status" value="1"/>
</dbReference>
<evidence type="ECO:0000313" key="3">
    <source>
        <dbReference type="Proteomes" id="UP000009047"/>
    </source>
</evidence>
<dbReference type="SUPFAM" id="SSF52922">
    <property type="entry name" value="TK C-terminal domain-like"/>
    <property type="match status" value="1"/>
</dbReference>
<accession>E1QIY2</accession>
<organism evidence="2 3">
    <name type="scientific">Desulfarculus baarsii (strain ATCC 33931 / DSM 2075 / LMG 7858 / VKM B-1802 / 2st14)</name>
    <dbReference type="NCBI Taxonomy" id="644282"/>
    <lineage>
        <taxon>Bacteria</taxon>
        <taxon>Pseudomonadati</taxon>
        <taxon>Thermodesulfobacteriota</taxon>
        <taxon>Desulfarculia</taxon>
        <taxon>Desulfarculales</taxon>
        <taxon>Desulfarculaceae</taxon>
        <taxon>Desulfarculus</taxon>
    </lineage>
</organism>
<dbReference type="AlphaFoldDB" id="E1QIY2"/>